<dbReference type="GO" id="GO:0008360">
    <property type="term" value="P:regulation of cell shape"/>
    <property type="evidence" value="ECO:0007669"/>
    <property type="project" value="UniProtKB-KW"/>
</dbReference>
<proteinExistence type="inferred from homology"/>
<comment type="caution">
    <text evidence="6">The sequence shown here is derived from an EMBL/GenBank/DDBJ whole genome shotgun (WGS) entry which is preliminary data.</text>
</comment>
<dbReference type="Pfam" id="PF04085">
    <property type="entry name" value="MreC"/>
    <property type="match status" value="1"/>
</dbReference>
<dbReference type="InterPro" id="IPR007221">
    <property type="entry name" value="MreC"/>
</dbReference>
<dbReference type="EMBL" id="NSIT01000038">
    <property type="protein sequence ID" value="PJE79979.1"/>
    <property type="molecule type" value="Genomic_DNA"/>
</dbReference>
<dbReference type="InterPro" id="IPR055342">
    <property type="entry name" value="MreC_beta-barrel_core"/>
</dbReference>
<dbReference type="PANTHER" id="PTHR34138:SF1">
    <property type="entry name" value="CELL SHAPE-DETERMINING PROTEIN MREC"/>
    <property type="match status" value="1"/>
</dbReference>
<reference evidence="6" key="1">
    <citation type="journal article" date="2017" name="Appl. Environ. Microbiol.">
        <title>Molecular characterization of an Endozoicomonas-like organism causing infection in king scallop Pecten maximus L.</title>
        <authorList>
            <person name="Cano I."/>
            <person name="van Aerle R."/>
            <person name="Ross S."/>
            <person name="Verner-Jeffreys D.W."/>
            <person name="Paley R.K."/>
            <person name="Rimmer G."/>
            <person name="Ryder D."/>
            <person name="Hooper P."/>
            <person name="Stone D."/>
            <person name="Feist S.W."/>
        </authorList>
    </citation>
    <scope>NUCLEOTIDE SEQUENCE</scope>
</reference>
<dbReference type="PIRSF" id="PIRSF038471">
    <property type="entry name" value="MreC"/>
    <property type="match status" value="1"/>
</dbReference>
<evidence type="ECO:0000259" key="5">
    <source>
        <dbReference type="Pfam" id="PF04085"/>
    </source>
</evidence>
<dbReference type="NCBIfam" id="TIGR00219">
    <property type="entry name" value="mreC"/>
    <property type="match status" value="1"/>
</dbReference>
<protein>
    <recommendedName>
        <fullName evidence="2">Cell shape-determining protein MreC</fullName>
    </recommendedName>
    <alternativeName>
        <fullName evidence="4">Cell shape protein MreC</fullName>
    </alternativeName>
</protein>
<evidence type="ECO:0000313" key="6">
    <source>
        <dbReference type="EMBL" id="PJE79979.1"/>
    </source>
</evidence>
<dbReference type="AlphaFoldDB" id="A0A2H9T9V5"/>
<dbReference type="PANTHER" id="PTHR34138">
    <property type="entry name" value="CELL SHAPE-DETERMINING PROTEIN MREC"/>
    <property type="match status" value="1"/>
</dbReference>
<accession>A0A2H9T9V5</accession>
<gene>
    <name evidence="6" type="primary">mreC</name>
    <name evidence="6" type="ORF">CI610_01041</name>
</gene>
<organism evidence="6">
    <name type="scientific">invertebrate metagenome</name>
    <dbReference type="NCBI Taxonomy" id="1711999"/>
    <lineage>
        <taxon>unclassified sequences</taxon>
        <taxon>metagenomes</taxon>
        <taxon>organismal metagenomes</taxon>
    </lineage>
</organism>
<evidence type="ECO:0000256" key="2">
    <source>
        <dbReference type="ARBA" id="ARBA00013855"/>
    </source>
</evidence>
<evidence type="ECO:0000256" key="4">
    <source>
        <dbReference type="ARBA" id="ARBA00032089"/>
    </source>
</evidence>
<dbReference type="Gene3D" id="2.40.10.350">
    <property type="entry name" value="Rod shape-determining protein MreC, domain 2"/>
    <property type="match status" value="1"/>
</dbReference>
<evidence type="ECO:0000256" key="3">
    <source>
        <dbReference type="ARBA" id="ARBA00022960"/>
    </source>
</evidence>
<feature type="domain" description="Rod shape-determining protein MreC beta-barrel core" evidence="5">
    <location>
        <begin position="92"/>
        <end position="238"/>
    </location>
</feature>
<dbReference type="InterPro" id="IPR042175">
    <property type="entry name" value="Cell/Rod_MreC_2"/>
</dbReference>
<dbReference type="Gene3D" id="2.40.10.340">
    <property type="entry name" value="Rod shape-determining protein MreC, domain 1"/>
    <property type="match status" value="1"/>
</dbReference>
<dbReference type="InterPro" id="IPR042177">
    <property type="entry name" value="Cell/Rod_1"/>
</dbReference>
<comment type="similarity">
    <text evidence="1">Belongs to the MreC family.</text>
</comment>
<evidence type="ECO:0000256" key="1">
    <source>
        <dbReference type="ARBA" id="ARBA00009369"/>
    </source>
</evidence>
<dbReference type="GO" id="GO:0005886">
    <property type="term" value="C:plasma membrane"/>
    <property type="evidence" value="ECO:0007669"/>
    <property type="project" value="TreeGrafter"/>
</dbReference>
<keyword evidence="3" id="KW-0133">Cell shape</keyword>
<name>A0A2H9T9V5_9ZZZZ</name>
<sequence length="262" mass="28584">MNFLDPVRAWLTVTAAPVQWLADMPGRLWGSAYEIVSSRSVLIEDNAELRAKNLILQQKVQKLASLTTQNTQLKGLLNASEKFREDVLVAEIIGIDSDPFSHIVTINKGSLDGVFSGQAVLDANGVMGQVIEASPVSSRITLVTDTSTRIPVINNRTSYRALATGTGTPDQLRLLHIPITADFQKDDLMITSGLGGIYPYGYPVGKIQSITHAPGEAFASITIQPIAQTKRSRLVMLVFQNKISEDQNREPADSRKKEGVDP</sequence>